<proteinExistence type="predicted"/>
<evidence type="ECO:0000313" key="1">
    <source>
        <dbReference type="EMBL" id="KAH7925028.1"/>
    </source>
</evidence>
<accession>A0ACB8BKE1</accession>
<keyword evidence="2" id="KW-1185">Reference proteome</keyword>
<dbReference type="Proteomes" id="UP000790709">
    <property type="component" value="Unassembled WGS sequence"/>
</dbReference>
<sequence>MSSPSTPLFVGDVQHVARVSTKEDGTYTIGDSAMRTFAPKETPADLSPQAKIIQSQPAFRFFRHPKHIDSILDACVHVDREDALREADVITWRGILANSQRLMIGAKVTVHASYIQGRLYLEEEDPNPGRRYTFDWGDAIGMAFEDEFTATNPSASWCNVVTRKFGDITVLYSGEVDGVKAPIGNHSAEDLMDRRVELKTTGLTRRNNLPWRKWYMQSYLLGIPTIFIGYRDHADVVQETEEVHLADIPTRESQESCIAREGYSALVSLKETFASLSEGEVGSDDAIWKVTIQGGALRGVKRLNDNQAQKVKTRRADSKHPVDRLGIVPRRIIEVLKVG</sequence>
<evidence type="ECO:0000313" key="2">
    <source>
        <dbReference type="Proteomes" id="UP000790709"/>
    </source>
</evidence>
<gene>
    <name evidence="1" type="ORF">BV22DRAFT_1034442</name>
</gene>
<reference evidence="1" key="1">
    <citation type="journal article" date="2021" name="New Phytol.">
        <title>Evolutionary innovations through gain and loss of genes in the ectomycorrhizal Boletales.</title>
        <authorList>
            <person name="Wu G."/>
            <person name="Miyauchi S."/>
            <person name="Morin E."/>
            <person name="Kuo A."/>
            <person name="Drula E."/>
            <person name="Varga T."/>
            <person name="Kohler A."/>
            <person name="Feng B."/>
            <person name="Cao Y."/>
            <person name="Lipzen A."/>
            <person name="Daum C."/>
            <person name="Hundley H."/>
            <person name="Pangilinan J."/>
            <person name="Johnson J."/>
            <person name="Barry K."/>
            <person name="LaButti K."/>
            <person name="Ng V."/>
            <person name="Ahrendt S."/>
            <person name="Min B."/>
            <person name="Choi I.G."/>
            <person name="Park H."/>
            <person name="Plett J.M."/>
            <person name="Magnuson J."/>
            <person name="Spatafora J.W."/>
            <person name="Nagy L.G."/>
            <person name="Henrissat B."/>
            <person name="Grigoriev I.V."/>
            <person name="Yang Z.L."/>
            <person name="Xu J."/>
            <person name="Martin F.M."/>
        </authorList>
    </citation>
    <scope>NUCLEOTIDE SEQUENCE</scope>
    <source>
        <strain evidence="1">KUC20120723A-06</strain>
    </source>
</reference>
<dbReference type="EMBL" id="MU266410">
    <property type="protein sequence ID" value="KAH7925028.1"/>
    <property type="molecule type" value="Genomic_DNA"/>
</dbReference>
<organism evidence="1 2">
    <name type="scientific">Leucogyrophana mollusca</name>
    <dbReference type="NCBI Taxonomy" id="85980"/>
    <lineage>
        <taxon>Eukaryota</taxon>
        <taxon>Fungi</taxon>
        <taxon>Dikarya</taxon>
        <taxon>Basidiomycota</taxon>
        <taxon>Agaricomycotina</taxon>
        <taxon>Agaricomycetes</taxon>
        <taxon>Agaricomycetidae</taxon>
        <taxon>Boletales</taxon>
        <taxon>Boletales incertae sedis</taxon>
        <taxon>Leucogyrophana</taxon>
    </lineage>
</organism>
<comment type="caution">
    <text evidence="1">The sequence shown here is derived from an EMBL/GenBank/DDBJ whole genome shotgun (WGS) entry which is preliminary data.</text>
</comment>
<name>A0ACB8BKE1_9AGAM</name>
<protein>
    <submittedName>
        <fullName evidence="1">Uncharacterized protein</fullName>
    </submittedName>
</protein>